<keyword evidence="4" id="KW-0391">Immunity</keyword>
<dbReference type="EMBL" id="CYRY02046603">
    <property type="protein sequence ID" value="VCX42355.1"/>
    <property type="molecule type" value="Genomic_DNA"/>
</dbReference>
<keyword evidence="8" id="KW-1185">Reference proteome</keyword>
<dbReference type="AlphaFoldDB" id="A0A9X9QAM0"/>
<name>A0A9X9QAM0_GULGU</name>
<sequence length="97" mass="10900">KLKKNKIPQSRGICLLLALLPDLLLLLLPQAIDDEETKFHGVRLQTSPPVEPLNFGSRYIVSGSTHLEIMPKELKLSYRSPGEIQVFSKVFAGKMKE</sequence>
<dbReference type="PANTHER" id="PTHR46985">
    <property type="entry name" value="NACHT, LRR AND PYD DOMAINS-CONTAINING PROTEIN 1"/>
    <property type="match status" value="1"/>
</dbReference>
<dbReference type="GO" id="GO:0072559">
    <property type="term" value="C:NLRP3 inflammasome complex"/>
    <property type="evidence" value="ECO:0007669"/>
    <property type="project" value="TreeGrafter"/>
</dbReference>
<evidence type="ECO:0000256" key="5">
    <source>
        <dbReference type="SAM" id="SignalP"/>
    </source>
</evidence>
<keyword evidence="5" id="KW-0732">Signal</keyword>
<protein>
    <recommendedName>
        <fullName evidence="6">FIIND domain-containing protein</fullName>
    </recommendedName>
</protein>
<dbReference type="InterPro" id="IPR025307">
    <property type="entry name" value="FIIND_dom"/>
</dbReference>
<feature type="domain" description="FIIND" evidence="6">
    <location>
        <begin position="1"/>
        <end position="97"/>
    </location>
</feature>
<organism evidence="7 8">
    <name type="scientific">Gulo gulo</name>
    <name type="common">Wolverine</name>
    <name type="synonym">Gluton</name>
    <dbReference type="NCBI Taxonomy" id="48420"/>
    <lineage>
        <taxon>Eukaryota</taxon>
        <taxon>Metazoa</taxon>
        <taxon>Chordata</taxon>
        <taxon>Craniata</taxon>
        <taxon>Vertebrata</taxon>
        <taxon>Euteleostomi</taxon>
        <taxon>Mammalia</taxon>
        <taxon>Eutheria</taxon>
        <taxon>Laurasiatheria</taxon>
        <taxon>Carnivora</taxon>
        <taxon>Caniformia</taxon>
        <taxon>Musteloidea</taxon>
        <taxon>Mustelidae</taxon>
        <taxon>Guloninae</taxon>
        <taxon>Gulo</taxon>
    </lineage>
</organism>
<dbReference type="PROSITE" id="PS51830">
    <property type="entry name" value="FIIND"/>
    <property type="match status" value="1"/>
</dbReference>
<gene>
    <name evidence="7" type="ORF">BN2614_LOCUS5</name>
</gene>
<comment type="subcellular location">
    <subcellularLocation>
        <location evidence="1">Cytoplasm</location>
        <location evidence="1">Cytosol</location>
    </subcellularLocation>
</comment>
<feature type="signal peptide" evidence="5">
    <location>
        <begin position="1"/>
        <end position="34"/>
    </location>
</feature>
<dbReference type="InterPro" id="IPR051249">
    <property type="entry name" value="NLRP_Inflammasome"/>
</dbReference>
<evidence type="ECO:0000313" key="8">
    <source>
        <dbReference type="Proteomes" id="UP000269945"/>
    </source>
</evidence>
<dbReference type="PANTHER" id="PTHR46985:SF4">
    <property type="entry name" value="CASPASE RECRUITMENT DOMAIN-CONTAINING PROTEIN 8"/>
    <property type="match status" value="1"/>
</dbReference>
<evidence type="ECO:0000259" key="6">
    <source>
        <dbReference type="PROSITE" id="PS51830"/>
    </source>
</evidence>
<dbReference type="GO" id="GO:0043122">
    <property type="term" value="P:regulation of canonical NF-kappaB signal transduction"/>
    <property type="evidence" value="ECO:0007669"/>
    <property type="project" value="TreeGrafter"/>
</dbReference>
<feature type="non-terminal residue" evidence="7">
    <location>
        <position position="1"/>
    </location>
</feature>
<accession>A0A9X9QAM0</accession>
<keyword evidence="2" id="KW-0963">Cytoplasm</keyword>
<reference evidence="7 8" key="1">
    <citation type="submission" date="2018-10" db="EMBL/GenBank/DDBJ databases">
        <authorList>
            <person name="Ekblom R."/>
            <person name="Jareborg N."/>
        </authorList>
    </citation>
    <scope>NUCLEOTIDE SEQUENCE [LARGE SCALE GENOMIC DNA]</scope>
    <source>
        <tissue evidence="7">Muscle</tissue>
    </source>
</reference>
<feature type="chain" id="PRO_5040956353" description="FIIND domain-containing protein" evidence="5">
    <location>
        <begin position="35"/>
        <end position="97"/>
    </location>
</feature>
<comment type="caution">
    <text evidence="7">The sequence shown here is derived from an EMBL/GenBank/DDBJ whole genome shotgun (WGS) entry which is preliminary data.</text>
</comment>
<evidence type="ECO:0000256" key="2">
    <source>
        <dbReference type="ARBA" id="ARBA00022490"/>
    </source>
</evidence>
<evidence type="ECO:0000313" key="7">
    <source>
        <dbReference type="EMBL" id="VCX42355.1"/>
    </source>
</evidence>
<dbReference type="Pfam" id="PF23679">
    <property type="entry name" value="UPA-FIIND"/>
    <property type="match status" value="1"/>
</dbReference>
<evidence type="ECO:0000256" key="3">
    <source>
        <dbReference type="ARBA" id="ARBA00022588"/>
    </source>
</evidence>
<keyword evidence="3" id="KW-0399">Innate immunity</keyword>
<dbReference type="GO" id="GO:0008656">
    <property type="term" value="F:cysteine-type endopeptidase activator activity involved in apoptotic process"/>
    <property type="evidence" value="ECO:0007669"/>
    <property type="project" value="TreeGrafter"/>
</dbReference>
<dbReference type="GO" id="GO:0045087">
    <property type="term" value="P:innate immune response"/>
    <property type="evidence" value="ECO:0007669"/>
    <property type="project" value="UniProtKB-KW"/>
</dbReference>
<dbReference type="Proteomes" id="UP000269945">
    <property type="component" value="Unassembled WGS sequence"/>
</dbReference>
<evidence type="ECO:0000256" key="4">
    <source>
        <dbReference type="ARBA" id="ARBA00022859"/>
    </source>
</evidence>
<proteinExistence type="predicted"/>
<feature type="non-terminal residue" evidence="7">
    <location>
        <position position="97"/>
    </location>
</feature>
<evidence type="ECO:0000256" key="1">
    <source>
        <dbReference type="ARBA" id="ARBA00004514"/>
    </source>
</evidence>